<feature type="compositionally biased region" description="Low complexity" evidence="1">
    <location>
        <begin position="136"/>
        <end position="159"/>
    </location>
</feature>
<keyword evidence="3" id="KW-1185">Reference proteome</keyword>
<feature type="compositionally biased region" description="Pro residues" evidence="1">
    <location>
        <begin position="308"/>
        <end position="317"/>
    </location>
</feature>
<organism evidence="2 3">
    <name type="scientific">Roseimaritima ulvae</name>
    <dbReference type="NCBI Taxonomy" id="980254"/>
    <lineage>
        <taxon>Bacteria</taxon>
        <taxon>Pseudomonadati</taxon>
        <taxon>Planctomycetota</taxon>
        <taxon>Planctomycetia</taxon>
        <taxon>Pirellulales</taxon>
        <taxon>Pirellulaceae</taxon>
        <taxon>Roseimaritima</taxon>
    </lineage>
</organism>
<feature type="region of interest" description="Disordered" evidence="1">
    <location>
        <begin position="136"/>
        <end position="163"/>
    </location>
</feature>
<evidence type="ECO:0000313" key="2">
    <source>
        <dbReference type="EMBL" id="QEG38738.1"/>
    </source>
</evidence>
<gene>
    <name evidence="2" type="ORF">UC8_06960</name>
</gene>
<sequence length="759" mass="79525">MRLTLRTLLALRNKTLAPDDETTLTEKVRESSYAQQLLDLIANVVANAKLSALAPTATGPTDDANVMAEYIDSTLPPEQAAEVDRTCLESPIHLAEAAGSHEVLTLVLGKPADVPAPLRDRIYGLSSYTAETLDSPLPAAAAGGDGQAAQGGPQTAVPPVSLSDSGAFQAASRLQPTQISASNTVHPAAAGSTEPAIAGSRQLNAAEASEIFGDRLRTSRVVPWLVTLALVGVLAFVLKQAFEPLLHPTPTELTQNDPAAVDPAAADPQPAEPGPAEPEPAEPAPAEVVPPAATEPPAADPAAEVEASPPPPVPMPSEPAAVEPTPEPATTDSDVAAGTPPAMTDEPEVRVADASATTDDPGSNAVGTPDRAAAEPSAALARTASSNGLLLGLPGGADAQWVSLPNESPVAADTTLISPPKFRNQVTVTDRYELTLVGPAMAHLAAAGSEAELHVQLGRVLITALAADTQLTVRYGQRVATVDLPEVGTTLAIDVSAFRTPGTDPTIAENRVLVTRALAVVGPVFWQLEGAAAEEIQTGQQWSQIGDGSPEKVTLETLPPWIDGGVESAIDKTARKTLLTLVPIGDSVALPLREATHFRRAEVAALAARTLVMLGHNDVYFGTDGVLNNPDQKSYWEDHVAALKARIDLSPTAAKDLLADARSMDAANADALFRLLWDYSPEQLETGDDAFLVETLDSPQTALRVLAIEALRRVTGTSLFFKPEQESASRRKSDIKKWETKLRRGDIRWQTIPIAGATE</sequence>
<feature type="region of interest" description="Disordered" evidence="1">
    <location>
        <begin position="249"/>
        <end position="380"/>
    </location>
</feature>
<dbReference type="EMBL" id="CP042914">
    <property type="protein sequence ID" value="QEG38738.1"/>
    <property type="molecule type" value="Genomic_DNA"/>
</dbReference>
<feature type="compositionally biased region" description="Low complexity" evidence="1">
    <location>
        <begin position="257"/>
        <end position="269"/>
    </location>
</feature>
<evidence type="ECO:0000313" key="3">
    <source>
        <dbReference type="Proteomes" id="UP000325286"/>
    </source>
</evidence>
<reference evidence="2 3" key="1">
    <citation type="submission" date="2019-08" db="EMBL/GenBank/DDBJ databases">
        <title>Deep-cultivation of Planctomycetes and their phenomic and genomic characterization uncovers novel biology.</title>
        <authorList>
            <person name="Wiegand S."/>
            <person name="Jogler M."/>
            <person name="Boedeker C."/>
            <person name="Pinto D."/>
            <person name="Vollmers J."/>
            <person name="Rivas-Marin E."/>
            <person name="Kohn T."/>
            <person name="Peeters S.H."/>
            <person name="Heuer A."/>
            <person name="Rast P."/>
            <person name="Oberbeckmann S."/>
            <person name="Bunk B."/>
            <person name="Jeske O."/>
            <person name="Meyerdierks A."/>
            <person name="Storesund J.E."/>
            <person name="Kallscheuer N."/>
            <person name="Luecker S."/>
            <person name="Lage O.M."/>
            <person name="Pohl T."/>
            <person name="Merkel B.J."/>
            <person name="Hornburger P."/>
            <person name="Mueller R.-W."/>
            <person name="Bruemmer F."/>
            <person name="Labrenz M."/>
            <person name="Spormann A.M."/>
            <person name="Op den Camp H."/>
            <person name="Overmann J."/>
            <person name="Amann R."/>
            <person name="Jetten M.S.M."/>
            <person name="Mascher T."/>
            <person name="Medema M.H."/>
            <person name="Devos D.P."/>
            <person name="Kaster A.-K."/>
            <person name="Ovreas L."/>
            <person name="Rohde M."/>
            <person name="Galperin M.Y."/>
            <person name="Jogler C."/>
        </authorList>
    </citation>
    <scope>NUCLEOTIDE SEQUENCE [LARGE SCALE GENOMIC DNA]</scope>
    <source>
        <strain evidence="2 3">UC8</strain>
    </source>
</reference>
<proteinExistence type="predicted"/>
<dbReference type="OrthoDB" id="272719at2"/>
<evidence type="ECO:0000256" key="1">
    <source>
        <dbReference type="SAM" id="MobiDB-lite"/>
    </source>
</evidence>
<dbReference type="Proteomes" id="UP000325286">
    <property type="component" value="Chromosome"/>
</dbReference>
<feature type="compositionally biased region" description="Pro residues" evidence="1">
    <location>
        <begin position="270"/>
        <end position="283"/>
    </location>
</feature>
<protein>
    <submittedName>
        <fullName evidence="2">Uncharacterized protein</fullName>
    </submittedName>
</protein>
<accession>A0A5B9QI58</accession>
<dbReference type="AlphaFoldDB" id="A0A5B9QI58"/>
<name>A0A5B9QI58_9BACT</name>
<feature type="compositionally biased region" description="Low complexity" evidence="1">
    <location>
        <begin position="318"/>
        <end position="331"/>
    </location>
</feature>
<dbReference type="RefSeq" id="WP_068142813.1">
    <property type="nucleotide sequence ID" value="NZ_CP042914.1"/>
</dbReference>
<feature type="compositionally biased region" description="Low complexity" evidence="1">
    <location>
        <begin position="284"/>
        <end position="307"/>
    </location>
</feature>
<dbReference type="KEGG" id="rul:UC8_06960"/>